<reference evidence="3" key="1">
    <citation type="submission" date="2010-04" db="EMBL/GenBank/DDBJ databases">
        <title>Complete sequence of plasmid 1 of Burkholderia sp. CCGE1002.</title>
        <authorList>
            <consortium name="US DOE Joint Genome Institute"/>
            <person name="Lucas S."/>
            <person name="Copeland A."/>
            <person name="Lapidus A."/>
            <person name="Cheng J.-F."/>
            <person name="Bruce D."/>
            <person name="Goodwin L."/>
            <person name="Pitluck S."/>
            <person name="Chertkov O."/>
            <person name="Detter J.C."/>
            <person name="Han C."/>
            <person name="Tapia R."/>
            <person name="Land M."/>
            <person name="Hauser L."/>
            <person name="Kyrpides N."/>
            <person name="Ovchinnikova G."/>
            <person name="Martinez-Romero E."/>
            <person name="Hernandez M.A.R."/>
            <person name="Tiedje J.M."/>
            <person name="Woyke T."/>
        </authorList>
    </citation>
    <scope>NUCLEOTIDE SEQUENCE [LARGE SCALE GENOMIC DNA]</scope>
    <source>
        <strain evidence="3">CCGE1002</strain>
        <plasmid evidence="3">pBC201</plasmid>
    </source>
</reference>
<feature type="region of interest" description="Disordered" evidence="1">
    <location>
        <begin position="1"/>
        <end position="25"/>
    </location>
</feature>
<gene>
    <name evidence="2" type="ordered locus">BC1002_6942</name>
</gene>
<geneLocation type="plasmid" evidence="2 3">
    <name>pBC201</name>
</geneLocation>
<feature type="compositionally biased region" description="Low complexity" evidence="1">
    <location>
        <begin position="13"/>
        <end position="24"/>
    </location>
</feature>
<keyword evidence="2" id="KW-0614">Plasmid</keyword>
<dbReference type="EMBL" id="CP002016">
    <property type="protein sequence ID" value="ADG20739.1"/>
    <property type="molecule type" value="Genomic_DNA"/>
</dbReference>
<evidence type="ECO:0000256" key="1">
    <source>
        <dbReference type="SAM" id="MobiDB-lite"/>
    </source>
</evidence>
<sequence>MPLGAQPRMVGPSSASTAHQSSSAGNVPASFLFRTLRHCQRSTSGSGCVDRKPLTSPRASASSIWSSAFSIVHFPPRASSASDTGTSAPCSFRYGRGSLVVLSGAPGDQDQRVIRCGTNRDSNPQPVSCRWEQPLANCRFTGPPVLFPSWTLRTRLRTLNVARAARGMRANSLKTTRNFISSGDRQHPSTRRSAHAGSRI</sequence>
<protein>
    <submittedName>
        <fullName evidence="2">Uncharacterized protein</fullName>
    </submittedName>
</protein>
<dbReference type="AlphaFoldDB" id="D5WN60"/>
<proteinExistence type="predicted"/>
<evidence type="ECO:0000313" key="3">
    <source>
        <dbReference type="Proteomes" id="UP000002190"/>
    </source>
</evidence>
<accession>D5WN60</accession>
<evidence type="ECO:0000313" key="2">
    <source>
        <dbReference type="EMBL" id="ADG20739.1"/>
    </source>
</evidence>
<dbReference type="KEGG" id="bge:BC1002_6942"/>
<reference evidence="2 3" key="2">
    <citation type="journal article" date="2012" name="J. Bacteriol.">
        <title>Genome Sequences of Burkholderia sp. Strains CCGE1002 and H160, Isolated from Legume Nodules in Mexico and Brazil.</title>
        <authorList>
            <person name="Ormeno-Orrillo E."/>
            <person name="Rogel M.A."/>
            <person name="Chueire L.M."/>
            <person name="Tiedje J.M."/>
            <person name="Martinez-Romero E."/>
            <person name="Hungria M."/>
        </authorList>
    </citation>
    <scope>NUCLEOTIDE SEQUENCE [LARGE SCALE GENOMIC DNA]</scope>
    <source>
        <strain evidence="2 3">CCGE1002</strain>
        <plasmid evidence="3">pBC201</plasmid>
    </source>
</reference>
<dbReference type="HOGENOM" id="CLU_1364052_0_0_4"/>
<dbReference type="Proteomes" id="UP000002190">
    <property type="component" value="Plasmid pBC201"/>
</dbReference>
<feature type="region of interest" description="Disordered" evidence="1">
    <location>
        <begin position="177"/>
        <end position="200"/>
    </location>
</feature>
<name>D5WN60_PARAM</name>
<organism evidence="2 3">
    <name type="scientific">Paraburkholderia atlantica</name>
    <dbReference type="NCBI Taxonomy" id="2654982"/>
    <lineage>
        <taxon>Bacteria</taxon>
        <taxon>Pseudomonadati</taxon>
        <taxon>Pseudomonadota</taxon>
        <taxon>Betaproteobacteria</taxon>
        <taxon>Burkholderiales</taxon>
        <taxon>Burkholderiaceae</taxon>
        <taxon>Paraburkholderia</taxon>
    </lineage>
</organism>